<reference evidence="8 9" key="1">
    <citation type="submission" date="2016-02" db="EMBL/GenBank/DDBJ databases">
        <title>Complete genome sequence and transcriptome regulation of the pentose utilising yeast Sugiyamaella lignohabitans.</title>
        <authorList>
            <person name="Bellasio M."/>
            <person name="Peymann A."/>
            <person name="Valli M."/>
            <person name="Sipitzky M."/>
            <person name="Graf A."/>
            <person name="Sauer M."/>
            <person name="Marx H."/>
            <person name="Mattanovich D."/>
        </authorList>
    </citation>
    <scope>NUCLEOTIDE SEQUENCE [LARGE SCALE GENOMIC DNA]</scope>
    <source>
        <strain evidence="8 9">CBS 10342</strain>
    </source>
</reference>
<dbReference type="RefSeq" id="XP_018736489.1">
    <property type="nucleotide sequence ID" value="XM_018882074.1"/>
</dbReference>
<evidence type="ECO:0000256" key="7">
    <source>
        <dbReference type="RuleBase" id="RU004187"/>
    </source>
</evidence>
<keyword evidence="9" id="KW-1185">Reference proteome</keyword>
<dbReference type="GeneID" id="30037156"/>
<keyword evidence="6 7" id="KW-0143">Chaperone</keyword>
<dbReference type="CDD" id="cd03341">
    <property type="entry name" value="TCP1_theta"/>
    <property type="match status" value="1"/>
</dbReference>
<dbReference type="Proteomes" id="UP000189580">
    <property type="component" value="Chromosome d"/>
</dbReference>
<dbReference type="PANTHER" id="PTHR11353">
    <property type="entry name" value="CHAPERONIN"/>
    <property type="match status" value="1"/>
</dbReference>
<dbReference type="GO" id="GO:0140662">
    <property type="term" value="F:ATP-dependent protein folding chaperone"/>
    <property type="evidence" value="ECO:0007669"/>
    <property type="project" value="InterPro"/>
</dbReference>
<dbReference type="InterPro" id="IPR012721">
    <property type="entry name" value="Chap_CCT_theta"/>
</dbReference>
<dbReference type="EMBL" id="CP014502">
    <property type="protein sequence ID" value="ANB14012.1"/>
    <property type="molecule type" value="Genomic_DNA"/>
</dbReference>
<dbReference type="InterPro" id="IPR017998">
    <property type="entry name" value="Chaperone_TCP-1"/>
</dbReference>
<dbReference type="NCBIfam" id="TIGR02346">
    <property type="entry name" value="chap_CCT_theta"/>
    <property type="match status" value="1"/>
</dbReference>
<dbReference type="GO" id="GO:0005832">
    <property type="term" value="C:chaperonin-containing T-complex"/>
    <property type="evidence" value="ECO:0007669"/>
    <property type="project" value="EnsemblFungi"/>
</dbReference>
<dbReference type="InterPro" id="IPR027409">
    <property type="entry name" value="GroEL-like_apical_dom_sf"/>
</dbReference>
<sequence>MSNLKMPSAPNSGLFKQGYQTYQAEDGAVNRNIAAVREISSMVRTSVGPCGRNKIVVNHLQKIFLTSDAATILRELEIVHPAAKLVVMASQQQETEMGDASNLVLILAGELLSLAEGLLRLGLNPSEISQGYEMAKNFAVDTLEKGTLFKNLANNQITDLTDVDQLRKAVSTAIGSKQYGSEQFLSGLVAEAVSYVMPKNPRYFNVDNVRVVKIMGSSLEASAVVRGMVFAREPEGSIKKVGTKSKVGVFSCPIDISTTETKGTVLLHNAKEMLEFSKGEEAQLESIVKELADSGLRVVIAGAGVGELALHYLNRYGILVFKVGSKFDLRRLCRVVGATPLPRLGAPMPEEMGVIDVVETIEIGGDRVTVFRQDHEQTRTSTIVVRGATQNSLDDIERAIDDGVNVVKALTKDTHLLPGAGATEIALATQIVAFGERTPGLLQHAIKKYGEAFEVIPRTLAENAGLDATDLVSKLYAAHAGTESTIGVDVDDNDGTGLLDAAQNGIFDLLAAKKSAIQLATDAATTVLSVDQIIMAKRAGGPVMPKQQSTGNWDQDD</sequence>
<dbReference type="InterPro" id="IPR002423">
    <property type="entry name" value="Cpn60/GroEL/TCP-1"/>
</dbReference>
<evidence type="ECO:0000313" key="8">
    <source>
        <dbReference type="EMBL" id="ANB14012.1"/>
    </source>
</evidence>
<evidence type="ECO:0000256" key="5">
    <source>
        <dbReference type="ARBA" id="ARBA00022840"/>
    </source>
</evidence>
<evidence type="ECO:0000313" key="9">
    <source>
        <dbReference type="Proteomes" id="UP000189580"/>
    </source>
</evidence>
<name>A0A167EFF4_9ASCO</name>
<gene>
    <name evidence="8" type="primary">CCT8</name>
    <name evidence="8" type="ORF">AWJ20_4967</name>
</gene>
<protein>
    <submittedName>
        <fullName evidence="8">Cct8p</fullName>
    </submittedName>
</protein>
<dbReference type="FunFam" id="3.50.7.10:FF:000008">
    <property type="entry name" value="T-complex protein 1 subunit theta"/>
    <property type="match status" value="1"/>
</dbReference>
<proteinExistence type="inferred from homology"/>
<dbReference type="Gene3D" id="3.30.260.10">
    <property type="entry name" value="TCP-1-like chaperonin intermediate domain"/>
    <property type="match status" value="1"/>
</dbReference>
<dbReference type="InterPro" id="IPR027410">
    <property type="entry name" value="TCP-1-like_intermed_sf"/>
</dbReference>
<dbReference type="Pfam" id="PF00118">
    <property type="entry name" value="Cpn60_TCP1"/>
    <property type="match status" value="1"/>
</dbReference>
<dbReference type="Gene3D" id="1.10.560.10">
    <property type="entry name" value="GroEL-like equatorial domain"/>
    <property type="match status" value="1"/>
</dbReference>
<organism evidence="8 9">
    <name type="scientific">Sugiyamaella lignohabitans</name>
    <dbReference type="NCBI Taxonomy" id="796027"/>
    <lineage>
        <taxon>Eukaryota</taxon>
        <taxon>Fungi</taxon>
        <taxon>Dikarya</taxon>
        <taxon>Ascomycota</taxon>
        <taxon>Saccharomycotina</taxon>
        <taxon>Dipodascomycetes</taxon>
        <taxon>Dipodascales</taxon>
        <taxon>Trichomonascaceae</taxon>
        <taxon>Sugiyamaella</taxon>
    </lineage>
</organism>
<evidence type="ECO:0000256" key="2">
    <source>
        <dbReference type="ARBA" id="ARBA00008020"/>
    </source>
</evidence>
<keyword evidence="3" id="KW-0963">Cytoplasm</keyword>
<dbReference type="PRINTS" id="PR00304">
    <property type="entry name" value="TCOMPLEXTCP1"/>
</dbReference>
<dbReference type="SUPFAM" id="SSF48592">
    <property type="entry name" value="GroEL equatorial domain-like"/>
    <property type="match status" value="1"/>
</dbReference>
<dbReference type="SUPFAM" id="SSF52029">
    <property type="entry name" value="GroEL apical domain-like"/>
    <property type="match status" value="1"/>
</dbReference>
<dbReference type="GO" id="GO:0005524">
    <property type="term" value="F:ATP binding"/>
    <property type="evidence" value="ECO:0007669"/>
    <property type="project" value="UniProtKB-KW"/>
</dbReference>
<evidence type="ECO:0000256" key="4">
    <source>
        <dbReference type="ARBA" id="ARBA00022741"/>
    </source>
</evidence>
<dbReference type="OrthoDB" id="1748577at2759"/>
<dbReference type="InterPro" id="IPR027413">
    <property type="entry name" value="GROEL-like_equatorial_sf"/>
</dbReference>
<dbReference type="SUPFAM" id="SSF54849">
    <property type="entry name" value="GroEL-intermediate domain like"/>
    <property type="match status" value="1"/>
</dbReference>
<evidence type="ECO:0000256" key="1">
    <source>
        <dbReference type="ARBA" id="ARBA00004496"/>
    </source>
</evidence>
<evidence type="ECO:0000256" key="6">
    <source>
        <dbReference type="ARBA" id="ARBA00023186"/>
    </source>
</evidence>
<comment type="similarity">
    <text evidence="2 7">Belongs to the TCP-1 chaperonin family.</text>
</comment>
<dbReference type="GO" id="GO:0016887">
    <property type="term" value="F:ATP hydrolysis activity"/>
    <property type="evidence" value="ECO:0007669"/>
    <property type="project" value="InterPro"/>
</dbReference>
<keyword evidence="5 7" id="KW-0067">ATP-binding</keyword>
<dbReference type="KEGG" id="slb:AWJ20_4967"/>
<dbReference type="AlphaFoldDB" id="A0A167EFF4"/>
<evidence type="ECO:0000256" key="3">
    <source>
        <dbReference type="ARBA" id="ARBA00022490"/>
    </source>
</evidence>
<accession>A0A167EFF4</accession>
<dbReference type="Gene3D" id="3.50.7.10">
    <property type="entry name" value="GroEL"/>
    <property type="match status" value="1"/>
</dbReference>
<comment type="subcellular location">
    <subcellularLocation>
        <location evidence="1">Cytoplasm</location>
    </subcellularLocation>
</comment>
<dbReference type="GO" id="GO:0051082">
    <property type="term" value="F:unfolded protein binding"/>
    <property type="evidence" value="ECO:0007669"/>
    <property type="project" value="EnsemblFungi"/>
</dbReference>
<keyword evidence="4 7" id="KW-0547">Nucleotide-binding</keyword>